<comment type="catalytic activity">
    <reaction evidence="18">
        <text>ATP + H2O = ADP + phosphate + H(+)</text>
        <dbReference type="Rhea" id="RHEA:13065"/>
        <dbReference type="ChEBI" id="CHEBI:15377"/>
        <dbReference type="ChEBI" id="CHEBI:15378"/>
        <dbReference type="ChEBI" id="CHEBI:30616"/>
        <dbReference type="ChEBI" id="CHEBI:43474"/>
        <dbReference type="ChEBI" id="CHEBI:456216"/>
    </reaction>
</comment>
<dbReference type="EMBL" id="SOFY01000009">
    <property type="protein sequence ID" value="TFC52557.1"/>
    <property type="molecule type" value="Genomic_DNA"/>
</dbReference>
<dbReference type="InterPro" id="IPR018303">
    <property type="entry name" value="ATPase_P-typ_P_site"/>
</dbReference>
<feature type="transmembrane region" description="Helical" evidence="19">
    <location>
        <begin position="250"/>
        <end position="269"/>
    </location>
</feature>
<evidence type="ECO:0000256" key="1">
    <source>
        <dbReference type="ARBA" id="ARBA00003954"/>
    </source>
</evidence>
<comment type="caution">
    <text evidence="21">The sequence shown here is derived from an EMBL/GenBank/DDBJ whole genome shotgun (WGS) entry which is preliminary data.</text>
</comment>
<keyword evidence="15 19" id="KW-0472">Membrane</keyword>
<dbReference type="Pfam" id="PF00690">
    <property type="entry name" value="Cation_ATPase_N"/>
    <property type="match status" value="1"/>
</dbReference>
<reference evidence="21 22" key="1">
    <citation type="submission" date="2019-03" db="EMBL/GenBank/DDBJ databases">
        <title>Genomics of glacier-inhabiting Cryobacterium strains.</title>
        <authorList>
            <person name="Liu Q."/>
            <person name="Xin Y.-H."/>
        </authorList>
    </citation>
    <scope>NUCLEOTIDE SEQUENCE [LARGE SCALE GENOMIC DNA]</scope>
    <source>
        <strain evidence="22">TMT1-22</strain>
    </source>
</reference>
<dbReference type="InterPro" id="IPR044492">
    <property type="entry name" value="P_typ_ATPase_HD_dom"/>
</dbReference>
<evidence type="ECO:0000256" key="13">
    <source>
        <dbReference type="ARBA" id="ARBA00022967"/>
    </source>
</evidence>
<dbReference type="PANTHER" id="PTHR42861">
    <property type="entry name" value="CALCIUM-TRANSPORTING ATPASE"/>
    <property type="match status" value="1"/>
</dbReference>
<dbReference type="GO" id="GO:0016887">
    <property type="term" value="F:ATP hydrolysis activity"/>
    <property type="evidence" value="ECO:0007669"/>
    <property type="project" value="InterPro"/>
</dbReference>
<feature type="transmembrane region" description="Helical" evidence="19">
    <location>
        <begin position="281"/>
        <end position="301"/>
    </location>
</feature>
<protein>
    <recommendedName>
        <fullName evidence="5">Magnesium-transporting ATPase, P-type 1</fullName>
        <ecNumber evidence="4">7.2.2.14</ecNumber>
    </recommendedName>
    <alternativeName>
        <fullName evidence="16">Mg(2+) transport ATPase, P-type 1</fullName>
    </alternativeName>
</protein>
<dbReference type="Pfam" id="PF00122">
    <property type="entry name" value="E1-E2_ATPase"/>
    <property type="match status" value="1"/>
</dbReference>
<organism evidence="21 22">
    <name type="scientific">Cryobacterium shii</name>
    <dbReference type="NCBI Taxonomy" id="1259235"/>
    <lineage>
        <taxon>Bacteria</taxon>
        <taxon>Bacillati</taxon>
        <taxon>Actinomycetota</taxon>
        <taxon>Actinomycetes</taxon>
        <taxon>Micrococcales</taxon>
        <taxon>Microbacteriaceae</taxon>
        <taxon>Cryobacterium</taxon>
    </lineage>
</organism>
<dbReference type="SMART" id="SM00831">
    <property type="entry name" value="Cation_ATPase_N"/>
    <property type="match status" value="1"/>
</dbReference>
<dbReference type="RefSeq" id="WP_134403111.1">
    <property type="nucleotide sequence ID" value="NZ_SOFY01000009.1"/>
</dbReference>
<dbReference type="GO" id="GO:0005886">
    <property type="term" value="C:plasma membrane"/>
    <property type="evidence" value="ECO:0007669"/>
    <property type="project" value="UniProtKB-SubCell"/>
</dbReference>
<feature type="transmembrane region" description="Helical" evidence="19">
    <location>
        <begin position="782"/>
        <end position="800"/>
    </location>
</feature>
<keyword evidence="10" id="KW-0547">Nucleotide-binding</keyword>
<keyword evidence="7" id="KW-0997">Cell inner membrane</keyword>
<proteinExistence type="inferred from homology"/>
<keyword evidence="13" id="KW-1278">Translocase</keyword>
<dbReference type="PRINTS" id="PR01836">
    <property type="entry name" value="MGATPASE"/>
</dbReference>
<evidence type="ECO:0000256" key="17">
    <source>
        <dbReference type="ARBA" id="ARBA00047295"/>
    </source>
</evidence>
<keyword evidence="8" id="KW-0597">Phosphoprotein</keyword>
<keyword evidence="21" id="KW-0378">Hydrolase</keyword>
<feature type="transmembrane region" description="Helical" evidence="19">
    <location>
        <begin position="812"/>
        <end position="831"/>
    </location>
</feature>
<feature type="domain" description="Cation-transporting P-type ATPase N-terminal" evidence="20">
    <location>
        <begin position="12"/>
        <end position="84"/>
    </location>
</feature>
<dbReference type="SFLD" id="SFLDG00002">
    <property type="entry name" value="C1.7:_P-type_atpase_like"/>
    <property type="match status" value="1"/>
</dbReference>
<keyword evidence="22" id="KW-1185">Reference proteome</keyword>
<dbReference type="InterPro" id="IPR001757">
    <property type="entry name" value="P_typ_ATPase"/>
</dbReference>
<keyword evidence="11" id="KW-0067">ATP-binding</keyword>
<evidence type="ECO:0000256" key="19">
    <source>
        <dbReference type="SAM" id="Phobius"/>
    </source>
</evidence>
<evidence type="ECO:0000256" key="6">
    <source>
        <dbReference type="ARBA" id="ARBA00022475"/>
    </source>
</evidence>
<feature type="transmembrane region" description="Helical" evidence="19">
    <location>
        <begin position="89"/>
        <end position="107"/>
    </location>
</feature>
<evidence type="ECO:0000256" key="7">
    <source>
        <dbReference type="ARBA" id="ARBA00022519"/>
    </source>
</evidence>
<evidence type="ECO:0000256" key="5">
    <source>
        <dbReference type="ARBA" id="ARBA00013555"/>
    </source>
</evidence>
<dbReference type="Pfam" id="PF00689">
    <property type="entry name" value="Cation_ATPase_C"/>
    <property type="match status" value="1"/>
</dbReference>
<dbReference type="InterPro" id="IPR008250">
    <property type="entry name" value="ATPase_P-typ_transduc_dom_A_sf"/>
</dbReference>
<feature type="transmembrane region" description="Helical" evidence="19">
    <location>
        <begin position="719"/>
        <end position="741"/>
    </location>
</feature>
<dbReference type="InterPro" id="IPR036412">
    <property type="entry name" value="HAD-like_sf"/>
</dbReference>
<dbReference type="SUPFAM" id="SSF56784">
    <property type="entry name" value="HAD-like"/>
    <property type="match status" value="1"/>
</dbReference>
<name>A0AAQ2C8V1_9MICO</name>
<dbReference type="AlphaFoldDB" id="A0AAQ2C8V1"/>
<dbReference type="InterPro" id="IPR004014">
    <property type="entry name" value="ATPase_P-typ_cation-transptr_N"/>
</dbReference>
<dbReference type="NCBIfam" id="TIGR01524">
    <property type="entry name" value="ATPase-IIIB_Mg"/>
    <property type="match status" value="1"/>
</dbReference>
<dbReference type="PROSITE" id="PS00154">
    <property type="entry name" value="ATPASE_E1_E2"/>
    <property type="match status" value="1"/>
</dbReference>
<dbReference type="Gene3D" id="3.40.1110.10">
    <property type="entry name" value="Calcium-transporting ATPase, cytoplasmic domain N"/>
    <property type="match status" value="1"/>
</dbReference>
<keyword evidence="6" id="KW-1003">Cell membrane</keyword>
<evidence type="ECO:0000256" key="8">
    <source>
        <dbReference type="ARBA" id="ARBA00022553"/>
    </source>
</evidence>
<gene>
    <name evidence="21" type="primary">mgtA</name>
    <name evidence="21" type="ORF">E3O49_01070</name>
</gene>
<comment type="catalytic activity">
    <reaction evidence="17">
        <text>Mg(2+)(out) + ATP + H2O = Mg(2+)(in) + ADP + phosphate + H(+)</text>
        <dbReference type="Rhea" id="RHEA:10260"/>
        <dbReference type="ChEBI" id="CHEBI:15377"/>
        <dbReference type="ChEBI" id="CHEBI:15378"/>
        <dbReference type="ChEBI" id="CHEBI:18420"/>
        <dbReference type="ChEBI" id="CHEBI:30616"/>
        <dbReference type="ChEBI" id="CHEBI:43474"/>
        <dbReference type="ChEBI" id="CHEBI:456216"/>
        <dbReference type="EC" id="7.2.2.14"/>
    </reaction>
</comment>
<evidence type="ECO:0000256" key="10">
    <source>
        <dbReference type="ARBA" id="ARBA00022741"/>
    </source>
</evidence>
<evidence type="ECO:0000256" key="15">
    <source>
        <dbReference type="ARBA" id="ARBA00023136"/>
    </source>
</evidence>
<evidence type="ECO:0000256" key="12">
    <source>
        <dbReference type="ARBA" id="ARBA00022842"/>
    </source>
</evidence>
<evidence type="ECO:0000256" key="9">
    <source>
        <dbReference type="ARBA" id="ARBA00022692"/>
    </source>
</evidence>
<dbReference type="InterPro" id="IPR023298">
    <property type="entry name" value="ATPase_P-typ_TM_dom_sf"/>
</dbReference>
<dbReference type="InterPro" id="IPR023214">
    <property type="entry name" value="HAD_sf"/>
</dbReference>
<feature type="transmembrane region" description="Helical" evidence="19">
    <location>
        <begin position="753"/>
        <end position="770"/>
    </location>
</feature>
<dbReference type="Gene3D" id="3.40.50.1000">
    <property type="entry name" value="HAD superfamily/HAD-like"/>
    <property type="match status" value="1"/>
</dbReference>
<comment type="subcellular location">
    <subcellularLocation>
        <location evidence="2">Cell inner membrane</location>
        <topology evidence="2">Multi-pass membrane protein</topology>
    </subcellularLocation>
</comment>
<dbReference type="NCBIfam" id="TIGR01494">
    <property type="entry name" value="ATPase_P-type"/>
    <property type="match status" value="2"/>
</dbReference>
<evidence type="ECO:0000313" key="21">
    <source>
        <dbReference type="EMBL" id="TFC52557.1"/>
    </source>
</evidence>
<dbReference type="InterPro" id="IPR006415">
    <property type="entry name" value="P-type_ATPase_IIIB"/>
</dbReference>
<dbReference type="Gene3D" id="2.70.150.10">
    <property type="entry name" value="Calcium-transporting ATPase, cytoplasmic transduction domain A"/>
    <property type="match status" value="1"/>
</dbReference>
<evidence type="ECO:0000256" key="18">
    <source>
        <dbReference type="ARBA" id="ARBA00049360"/>
    </source>
</evidence>
<feature type="transmembrane region" description="Helical" evidence="19">
    <location>
        <begin position="64"/>
        <end position="83"/>
    </location>
</feature>
<evidence type="ECO:0000256" key="16">
    <source>
        <dbReference type="ARBA" id="ARBA00029806"/>
    </source>
</evidence>
<accession>A0AAQ2C8V1</accession>
<dbReference type="SUPFAM" id="SSF81665">
    <property type="entry name" value="Calcium ATPase, transmembrane domain M"/>
    <property type="match status" value="1"/>
</dbReference>
<dbReference type="Proteomes" id="UP000297403">
    <property type="component" value="Unassembled WGS sequence"/>
</dbReference>
<evidence type="ECO:0000313" key="22">
    <source>
        <dbReference type="Proteomes" id="UP000297403"/>
    </source>
</evidence>
<evidence type="ECO:0000256" key="14">
    <source>
        <dbReference type="ARBA" id="ARBA00022989"/>
    </source>
</evidence>
<evidence type="ECO:0000256" key="3">
    <source>
        <dbReference type="ARBA" id="ARBA00008746"/>
    </source>
</evidence>
<dbReference type="InterPro" id="IPR059000">
    <property type="entry name" value="ATPase_P-type_domA"/>
</dbReference>
<dbReference type="InterPro" id="IPR023299">
    <property type="entry name" value="ATPase_P-typ_cyto_dom_N"/>
</dbReference>
<comment type="function">
    <text evidence="1">Mediates magnesium influx to the cytosol.</text>
</comment>
<evidence type="ECO:0000256" key="2">
    <source>
        <dbReference type="ARBA" id="ARBA00004429"/>
    </source>
</evidence>
<evidence type="ECO:0000256" key="11">
    <source>
        <dbReference type="ARBA" id="ARBA00022840"/>
    </source>
</evidence>
<dbReference type="Pfam" id="PF00702">
    <property type="entry name" value="Hydrolase"/>
    <property type="match status" value="1"/>
</dbReference>
<dbReference type="InterPro" id="IPR006068">
    <property type="entry name" value="ATPase_P-typ_cation-transptr_C"/>
</dbReference>
<comment type="similarity">
    <text evidence="3">Belongs to the cation transport ATPase (P-type) (TC 3.A.3) family. Type IIIB subfamily.</text>
</comment>
<dbReference type="SFLD" id="SFLDF00027">
    <property type="entry name" value="p-type_atpase"/>
    <property type="match status" value="1"/>
</dbReference>
<dbReference type="SFLD" id="SFLDS00003">
    <property type="entry name" value="Haloacid_Dehalogenase"/>
    <property type="match status" value="1"/>
</dbReference>
<keyword evidence="14 19" id="KW-1133">Transmembrane helix</keyword>
<evidence type="ECO:0000256" key="4">
    <source>
        <dbReference type="ARBA" id="ARBA00012786"/>
    </source>
</evidence>
<sequence length="886" mass="94027">MPDPAVQEALARFASRPPEQVLADLGSSPDGLSDDEATRRLTEFGPNAVRTHAARAWPVLVRQLRSPILILLFLTAALSLFLGDVTNSIVIAVILVASVGLGFVNEFRAEQAVESLHSRVSRRAVVVRDGAARQIDVVELVAGDVVHLGLGSIVPADIRVLRSEDLLCDESILTGESLPVEKNPTPVPADAAPGDLASCVLMGTVIQTGSCMGVVVATGGRAEFGRIALGLGETQPQTEFQLGLKRFSFLLVRVAVVLTSLIFLANLVLQRPLLESLLFSLAIAVGITPQLLPAVVSTSLATGARRLAQRRVLVKRLVCIEDLGDMDVLVTDKTGTLTEGRIRFTGTMSVRPEVSDEEVAVLGLVATEADFTGGKVSTVGQNPLDAALWQSPAAAAFEPSRYAHLDVTPFDHHRRMTSVLVRDGEGTVSLVAKGAPEDLLRICIGTSDAALALLAEQFDSGARVIAVASRPAVGQKRISIADEHDLVLAGFLLFADEQKANARESLDRLEALGITVKVATGDNARVTERACADLGVISGGTLTGVQINGLSDAELGPAAEQATIFARVSPEQKARVIRMLRANGRAVGFLGDGVNDALALHDADVGISVDSATDVAKDAADIVLLEKDLGVLADGVVEGRRTFANTIKYVLMGTSSNFGNMFSAAVASVFLSFLPMLPGQILLNNLLYDAGQLAIPSDRVDEEQVRAPAHWNIGFIRRFMLLFGGISSLFDFATFALMLLVFNAGPGEFRSGWFIESIATQTLIIFSIRTRRVPFLRSRPSTGLTVAAFGVVAIGAYLPFSALGPLLGFAPLPAPFFLALAGLIVVYLLLVEFAKLFFYARVAAPPVPERRRAPSHRIGRRAAAFSVGHSGASGFRPASSGPRSRA</sequence>
<evidence type="ECO:0000259" key="20">
    <source>
        <dbReference type="SMART" id="SM00831"/>
    </source>
</evidence>
<dbReference type="Gene3D" id="1.20.1110.10">
    <property type="entry name" value="Calcium-transporting ATPase, transmembrane domain"/>
    <property type="match status" value="1"/>
</dbReference>
<keyword evidence="12" id="KW-0460">Magnesium</keyword>
<dbReference type="GO" id="GO:0005524">
    <property type="term" value="F:ATP binding"/>
    <property type="evidence" value="ECO:0007669"/>
    <property type="project" value="UniProtKB-KW"/>
</dbReference>
<keyword evidence="9 19" id="KW-0812">Transmembrane</keyword>
<dbReference type="EC" id="7.2.2.14" evidence="4"/>
<dbReference type="GO" id="GO:0015444">
    <property type="term" value="F:P-type magnesium transporter activity"/>
    <property type="evidence" value="ECO:0007669"/>
    <property type="project" value="UniProtKB-EC"/>
</dbReference>
<dbReference type="SUPFAM" id="SSF81653">
    <property type="entry name" value="Calcium ATPase, transduction domain A"/>
    <property type="match status" value="1"/>
</dbReference>